<dbReference type="GO" id="GO:0050660">
    <property type="term" value="F:flavin adenine dinucleotide binding"/>
    <property type="evidence" value="ECO:0007669"/>
    <property type="project" value="InterPro"/>
</dbReference>
<reference evidence="2" key="1">
    <citation type="journal article" date="2014" name="Front. Microbiol.">
        <title>High frequency of phylogenetically diverse reductive dehalogenase-homologous genes in deep subseafloor sedimentary metagenomes.</title>
        <authorList>
            <person name="Kawai M."/>
            <person name="Futagami T."/>
            <person name="Toyoda A."/>
            <person name="Takaki Y."/>
            <person name="Nishi S."/>
            <person name="Hori S."/>
            <person name="Arai W."/>
            <person name="Tsubouchi T."/>
            <person name="Morono Y."/>
            <person name="Uchiyama I."/>
            <person name="Ito T."/>
            <person name="Fujiyama A."/>
            <person name="Inagaki F."/>
            <person name="Takami H."/>
        </authorList>
    </citation>
    <scope>NUCLEOTIDE SEQUENCE</scope>
    <source>
        <strain evidence="2">Expedition CK06-06</strain>
    </source>
</reference>
<feature type="domain" description="FAD linked oxidase N-terminal" evidence="1">
    <location>
        <begin position="38"/>
        <end position="95"/>
    </location>
</feature>
<dbReference type="InterPro" id="IPR016167">
    <property type="entry name" value="FAD-bd_PCMH_sub1"/>
</dbReference>
<dbReference type="EMBL" id="BART01010394">
    <property type="protein sequence ID" value="GAG88555.1"/>
    <property type="molecule type" value="Genomic_DNA"/>
</dbReference>
<dbReference type="GO" id="GO:0004458">
    <property type="term" value="F:D-lactate dehydrogenase (cytochrome) activity"/>
    <property type="evidence" value="ECO:0007669"/>
    <property type="project" value="TreeGrafter"/>
</dbReference>
<dbReference type="SUPFAM" id="SSF56176">
    <property type="entry name" value="FAD-binding/transporter-associated domain-like"/>
    <property type="match status" value="1"/>
</dbReference>
<proteinExistence type="predicted"/>
<dbReference type="PANTHER" id="PTHR11748:SF111">
    <property type="entry name" value="D-LACTATE DEHYDROGENASE, MITOCHONDRIAL-RELATED"/>
    <property type="match status" value="1"/>
</dbReference>
<dbReference type="PANTHER" id="PTHR11748">
    <property type="entry name" value="D-LACTATE DEHYDROGENASE"/>
    <property type="match status" value="1"/>
</dbReference>
<dbReference type="Gene3D" id="3.30.43.10">
    <property type="entry name" value="Uridine Diphospho-n-acetylenolpyruvylglucosamine Reductase, domain 2"/>
    <property type="match status" value="1"/>
</dbReference>
<organism evidence="2">
    <name type="scientific">marine sediment metagenome</name>
    <dbReference type="NCBI Taxonomy" id="412755"/>
    <lineage>
        <taxon>unclassified sequences</taxon>
        <taxon>metagenomes</taxon>
        <taxon>ecological metagenomes</taxon>
    </lineage>
</organism>
<dbReference type="InterPro" id="IPR006094">
    <property type="entry name" value="Oxid_FAD_bind_N"/>
</dbReference>
<evidence type="ECO:0000259" key="1">
    <source>
        <dbReference type="Pfam" id="PF01565"/>
    </source>
</evidence>
<dbReference type="GO" id="GO:1903457">
    <property type="term" value="P:lactate catabolic process"/>
    <property type="evidence" value="ECO:0007669"/>
    <property type="project" value="TreeGrafter"/>
</dbReference>
<accession>X1B0V4</accession>
<sequence length="96" mass="10271">MIDEKKLAKIVGATNVSHNPATLEEYAGDMSFVKPIKPDYVVKPRNAKDIDKLVNLAKETLTPLVPVSSGAPHFRGDTIPGIGGAVIVDLSSMKKD</sequence>
<dbReference type="InterPro" id="IPR036318">
    <property type="entry name" value="FAD-bd_PCMH-like_sf"/>
</dbReference>
<dbReference type="GO" id="GO:0008720">
    <property type="term" value="F:D-lactate dehydrogenase (NAD+) activity"/>
    <property type="evidence" value="ECO:0007669"/>
    <property type="project" value="TreeGrafter"/>
</dbReference>
<dbReference type="Pfam" id="PF01565">
    <property type="entry name" value="FAD_binding_4"/>
    <property type="match status" value="1"/>
</dbReference>
<dbReference type="AlphaFoldDB" id="X1B0V4"/>
<evidence type="ECO:0000313" key="2">
    <source>
        <dbReference type="EMBL" id="GAG88555.1"/>
    </source>
</evidence>
<comment type="caution">
    <text evidence="2">The sequence shown here is derived from an EMBL/GenBank/DDBJ whole genome shotgun (WGS) entry which is preliminary data.</text>
</comment>
<protein>
    <recommendedName>
        <fullName evidence="1">FAD linked oxidase N-terminal domain-containing protein</fullName>
    </recommendedName>
</protein>
<gene>
    <name evidence="2" type="ORF">S01H4_22625</name>
</gene>
<name>X1B0V4_9ZZZZ</name>